<sequence>MQVKYFGIIIDHKEKRIIYGEWGLIAKIENFTGLTARQYTSIHGYRSDLDHAIEEWHGWWKYDVVTAELVWSQLSPLYEARLAELKKRGIHIDRYW</sequence>
<gene>
    <name evidence="1" type="ORF">ACFQ2I_01110</name>
</gene>
<dbReference type="RefSeq" id="WP_377561608.1">
    <property type="nucleotide sequence ID" value="NZ_JBHTJZ010000004.1"/>
</dbReference>
<evidence type="ECO:0000313" key="2">
    <source>
        <dbReference type="Proteomes" id="UP001596989"/>
    </source>
</evidence>
<protein>
    <submittedName>
        <fullName evidence="1">Uncharacterized protein</fullName>
    </submittedName>
</protein>
<comment type="caution">
    <text evidence="1">The sequence shown here is derived from an EMBL/GenBank/DDBJ whole genome shotgun (WGS) entry which is preliminary data.</text>
</comment>
<keyword evidence="2" id="KW-1185">Reference proteome</keyword>
<evidence type="ECO:0000313" key="1">
    <source>
        <dbReference type="EMBL" id="MFD0957981.1"/>
    </source>
</evidence>
<proteinExistence type="predicted"/>
<dbReference type="EMBL" id="JBHTJZ010000004">
    <property type="protein sequence ID" value="MFD0957981.1"/>
    <property type="molecule type" value="Genomic_DNA"/>
</dbReference>
<reference evidence="2" key="1">
    <citation type="journal article" date="2019" name="Int. J. Syst. Evol. Microbiol.">
        <title>The Global Catalogue of Microorganisms (GCM) 10K type strain sequencing project: providing services to taxonomists for standard genome sequencing and annotation.</title>
        <authorList>
            <consortium name="The Broad Institute Genomics Platform"/>
            <consortium name="The Broad Institute Genome Sequencing Center for Infectious Disease"/>
            <person name="Wu L."/>
            <person name="Ma J."/>
        </authorList>
    </citation>
    <scope>NUCLEOTIDE SEQUENCE [LARGE SCALE GENOMIC DNA]</scope>
    <source>
        <strain evidence="2">CCUG 59129</strain>
    </source>
</reference>
<dbReference type="Proteomes" id="UP001596989">
    <property type="component" value="Unassembled WGS sequence"/>
</dbReference>
<organism evidence="1 2">
    <name type="scientific">Paenibacillus chungangensis</name>
    <dbReference type="NCBI Taxonomy" id="696535"/>
    <lineage>
        <taxon>Bacteria</taxon>
        <taxon>Bacillati</taxon>
        <taxon>Bacillota</taxon>
        <taxon>Bacilli</taxon>
        <taxon>Bacillales</taxon>
        <taxon>Paenibacillaceae</taxon>
        <taxon>Paenibacillus</taxon>
    </lineage>
</organism>
<accession>A0ABW3HKF6</accession>
<name>A0ABW3HKF6_9BACL</name>